<dbReference type="Proteomes" id="UP001157161">
    <property type="component" value="Unassembled WGS sequence"/>
</dbReference>
<dbReference type="InterPro" id="IPR048068">
    <property type="entry name" value="LarA-like"/>
</dbReference>
<keyword evidence="4" id="KW-1185">Reference proteome</keyword>
<feature type="compositionally biased region" description="Basic residues" evidence="1">
    <location>
        <begin position="255"/>
        <end position="272"/>
    </location>
</feature>
<sequence>MTWFSKEARFLSRPEIEAMCDRLLQEAQERLGIAAYRRVLLLPPDLTRAHSGTGWMTEHLFHALTAQGAEVHVIPTLGQHVPHTPEDNTWMFGSIPHERIHAHDWKNGVTNVGTVPAEVVRERTGGAVDWEMPIDLNTMLVTQEWDLIINVGHVVPHEVLGFANHNKNYFIGLGGKRLLGAAHMASAVYGIENNLGNLLTPVRSCFNYAEEHFLGDLPDVYLQVVMDYDDEETSRTPVCSSGTTSRPTTTPPAPRARRTSRCSTRVRRRSSR</sequence>
<feature type="region of interest" description="Disordered" evidence="1">
    <location>
        <begin position="233"/>
        <end position="272"/>
    </location>
</feature>
<name>A0AA38CW84_9MICO</name>
<protein>
    <recommendedName>
        <fullName evidence="2">LarA-like N-terminal domain-containing protein</fullName>
    </recommendedName>
</protein>
<dbReference type="EMBL" id="BSUM01000001">
    <property type="protein sequence ID" value="GMA33385.1"/>
    <property type="molecule type" value="Genomic_DNA"/>
</dbReference>
<evidence type="ECO:0000259" key="2">
    <source>
        <dbReference type="Pfam" id="PF09861"/>
    </source>
</evidence>
<dbReference type="PANTHER" id="PTHR33171">
    <property type="entry name" value="LAR_N DOMAIN-CONTAINING PROTEIN"/>
    <property type="match status" value="1"/>
</dbReference>
<dbReference type="RefSeq" id="WP_284252165.1">
    <property type="nucleotide sequence ID" value="NZ_BSUM01000001.1"/>
</dbReference>
<proteinExistence type="predicted"/>
<reference evidence="3" key="2">
    <citation type="submission" date="2023-02" db="EMBL/GenBank/DDBJ databases">
        <authorList>
            <person name="Sun Q."/>
            <person name="Mori K."/>
        </authorList>
    </citation>
    <scope>NUCLEOTIDE SEQUENCE</scope>
    <source>
        <strain evidence="3">NBRC 112290</strain>
    </source>
</reference>
<evidence type="ECO:0000313" key="3">
    <source>
        <dbReference type="EMBL" id="GMA33385.1"/>
    </source>
</evidence>
<dbReference type="Pfam" id="PF09861">
    <property type="entry name" value="Lar_N"/>
    <property type="match status" value="1"/>
</dbReference>
<accession>A0AA38CW84</accession>
<dbReference type="Gene3D" id="3.40.50.11440">
    <property type="match status" value="1"/>
</dbReference>
<dbReference type="GO" id="GO:0050043">
    <property type="term" value="F:lactate racemase activity"/>
    <property type="evidence" value="ECO:0007669"/>
    <property type="project" value="InterPro"/>
</dbReference>
<organism evidence="3 4">
    <name type="scientific">Litorihabitans aurantiacus</name>
    <dbReference type="NCBI Taxonomy" id="1930061"/>
    <lineage>
        <taxon>Bacteria</taxon>
        <taxon>Bacillati</taxon>
        <taxon>Actinomycetota</taxon>
        <taxon>Actinomycetes</taxon>
        <taxon>Micrococcales</taxon>
        <taxon>Beutenbergiaceae</taxon>
        <taxon>Litorihabitans</taxon>
    </lineage>
</organism>
<dbReference type="AlphaFoldDB" id="A0AA38CW84"/>
<dbReference type="InterPro" id="IPR018657">
    <property type="entry name" value="LarA-like_N"/>
</dbReference>
<comment type="caution">
    <text evidence="3">The sequence shown here is derived from an EMBL/GenBank/DDBJ whole genome shotgun (WGS) entry which is preliminary data.</text>
</comment>
<gene>
    <name evidence="3" type="ORF">GCM10025875_33770</name>
</gene>
<evidence type="ECO:0000256" key="1">
    <source>
        <dbReference type="SAM" id="MobiDB-lite"/>
    </source>
</evidence>
<dbReference type="PANTHER" id="PTHR33171:SF17">
    <property type="entry name" value="LARA-LIKE N-TERMINAL DOMAIN-CONTAINING PROTEIN"/>
    <property type="match status" value="1"/>
</dbReference>
<reference evidence="3" key="1">
    <citation type="journal article" date="2014" name="Int. J. Syst. Evol. Microbiol.">
        <title>Complete genome sequence of Corynebacterium casei LMG S-19264T (=DSM 44701T), isolated from a smear-ripened cheese.</title>
        <authorList>
            <consortium name="US DOE Joint Genome Institute (JGI-PGF)"/>
            <person name="Walter F."/>
            <person name="Albersmeier A."/>
            <person name="Kalinowski J."/>
            <person name="Ruckert C."/>
        </authorList>
    </citation>
    <scope>NUCLEOTIDE SEQUENCE</scope>
    <source>
        <strain evidence="3">NBRC 112290</strain>
    </source>
</reference>
<feature type="domain" description="LarA-like N-terminal" evidence="2">
    <location>
        <begin position="27"/>
        <end position="186"/>
    </location>
</feature>
<evidence type="ECO:0000313" key="4">
    <source>
        <dbReference type="Proteomes" id="UP001157161"/>
    </source>
</evidence>